<accession>X0V2Q3</accession>
<gene>
    <name evidence="1" type="ORF">S01H1_46162</name>
</gene>
<proteinExistence type="predicted"/>
<evidence type="ECO:0000313" key="1">
    <source>
        <dbReference type="EMBL" id="GAG05697.1"/>
    </source>
</evidence>
<protein>
    <submittedName>
        <fullName evidence="1">Uncharacterized protein</fullName>
    </submittedName>
</protein>
<reference evidence="1" key="1">
    <citation type="journal article" date="2014" name="Front. Microbiol.">
        <title>High frequency of phylogenetically diverse reductive dehalogenase-homologous genes in deep subseafloor sedimentary metagenomes.</title>
        <authorList>
            <person name="Kawai M."/>
            <person name="Futagami T."/>
            <person name="Toyoda A."/>
            <person name="Takaki Y."/>
            <person name="Nishi S."/>
            <person name="Hori S."/>
            <person name="Arai W."/>
            <person name="Tsubouchi T."/>
            <person name="Morono Y."/>
            <person name="Uchiyama I."/>
            <person name="Ito T."/>
            <person name="Fujiyama A."/>
            <person name="Inagaki F."/>
            <person name="Takami H."/>
        </authorList>
    </citation>
    <scope>NUCLEOTIDE SEQUENCE</scope>
    <source>
        <strain evidence="1">Expedition CK06-06</strain>
    </source>
</reference>
<sequence length="111" mass="12711">MLINWVAALEPLMGSGWHWGVDGRFRMNKAAQPHNTPWLHAPVHIEGMIEGGFDCGYLTHMHNLVFQQKAVHSFCMECYKVVVMPETLEQVHKIAEWQHDTGWACKVGAER</sequence>
<name>X0V2Q3_9ZZZZ</name>
<feature type="non-terminal residue" evidence="1">
    <location>
        <position position="111"/>
    </location>
</feature>
<comment type="caution">
    <text evidence="1">The sequence shown here is derived from an EMBL/GenBank/DDBJ whole genome shotgun (WGS) entry which is preliminary data.</text>
</comment>
<dbReference type="EMBL" id="BARS01029540">
    <property type="protein sequence ID" value="GAG05697.1"/>
    <property type="molecule type" value="Genomic_DNA"/>
</dbReference>
<dbReference type="AlphaFoldDB" id="X0V2Q3"/>
<organism evidence="1">
    <name type="scientific">marine sediment metagenome</name>
    <dbReference type="NCBI Taxonomy" id="412755"/>
    <lineage>
        <taxon>unclassified sequences</taxon>
        <taxon>metagenomes</taxon>
        <taxon>ecological metagenomes</taxon>
    </lineage>
</organism>